<feature type="transmembrane region" description="Helical" evidence="5">
    <location>
        <begin position="248"/>
        <end position="266"/>
    </location>
</feature>
<dbReference type="Proteomes" id="UP001524501">
    <property type="component" value="Unassembled WGS sequence"/>
</dbReference>
<feature type="transmembrane region" description="Helical" evidence="5">
    <location>
        <begin position="132"/>
        <end position="150"/>
    </location>
</feature>
<feature type="transmembrane region" description="Helical" evidence="5">
    <location>
        <begin position="197"/>
        <end position="217"/>
    </location>
</feature>
<dbReference type="Gene3D" id="1.10.357.140">
    <property type="entry name" value="UbiA prenyltransferase"/>
    <property type="match status" value="1"/>
</dbReference>
<comment type="subcellular location">
    <subcellularLocation>
        <location evidence="1">Membrane</location>
        <topology evidence="1">Multi-pass membrane protein</topology>
    </subcellularLocation>
</comment>
<dbReference type="RefSeq" id="WP_255966243.1">
    <property type="nucleotide sequence ID" value="NZ_JANFQF010000003.1"/>
</dbReference>
<evidence type="ECO:0000256" key="2">
    <source>
        <dbReference type="ARBA" id="ARBA00022692"/>
    </source>
</evidence>
<gene>
    <name evidence="6" type="ORF">NOF53_05635</name>
</gene>
<name>A0ABT1QC31_9NOCA</name>
<evidence type="ECO:0000256" key="5">
    <source>
        <dbReference type="SAM" id="Phobius"/>
    </source>
</evidence>
<keyword evidence="4 5" id="KW-0472">Membrane</keyword>
<evidence type="ECO:0000313" key="6">
    <source>
        <dbReference type="EMBL" id="MCQ4118660.1"/>
    </source>
</evidence>
<evidence type="ECO:0000256" key="3">
    <source>
        <dbReference type="ARBA" id="ARBA00022989"/>
    </source>
</evidence>
<evidence type="ECO:0000256" key="4">
    <source>
        <dbReference type="ARBA" id="ARBA00023136"/>
    </source>
</evidence>
<feature type="transmembrane region" description="Helical" evidence="5">
    <location>
        <begin position="224"/>
        <end position="242"/>
    </location>
</feature>
<keyword evidence="7" id="KW-1185">Reference proteome</keyword>
<dbReference type="InterPro" id="IPR000537">
    <property type="entry name" value="UbiA_prenyltransferase"/>
</dbReference>
<feature type="transmembrane region" description="Helical" evidence="5">
    <location>
        <begin position="39"/>
        <end position="60"/>
    </location>
</feature>
<keyword evidence="2 5" id="KW-0812">Transmembrane</keyword>
<dbReference type="InterPro" id="IPR044878">
    <property type="entry name" value="UbiA_sf"/>
</dbReference>
<evidence type="ECO:0000256" key="1">
    <source>
        <dbReference type="ARBA" id="ARBA00004141"/>
    </source>
</evidence>
<comment type="caution">
    <text evidence="6">The sequence shown here is derived from an EMBL/GenBank/DDBJ whole genome shotgun (WGS) entry which is preliminary data.</text>
</comment>
<organism evidence="6 7">
    <name type="scientific">Rhodococcus tibetensis</name>
    <dbReference type="NCBI Taxonomy" id="2965064"/>
    <lineage>
        <taxon>Bacteria</taxon>
        <taxon>Bacillati</taxon>
        <taxon>Actinomycetota</taxon>
        <taxon>Actinomycetes</taxon>
        <taxon>Mycobacteriales</taxon>
        <taxon>Nocardiaceae</taxon>
        <taxon>Rhodococcus</taxon>
    </lineage>
</organism>
<proteinExistence type="predicted"/>
<sequence length="267" mass="27376">MTLSTPVSLLRTAHAGPAAAVTVLTLLIAVGMDADAGTVVVLGIAVLSGQLVVGWTNDLLDRTRDRMAGRTDKPLVTGCISVTAVRRAACVSSAICVVASALCGPAAGLLHLALVGVALAYNAWLKSTVSSWLPYALAFGGLPVVVSLSLDSASIPPLWMAVAGALFGIAAHLHNALPDLTEDAATGVRGLPHRLGARNIRIFAALTLVAASTTVFLGTATPPLARHWLLMGAVLILSVVTVRSANRTPFYAAIAIAGVNVVMLLLR</sequence>
<dbReference type="Pfam" id="PF01040">
    <property type="entry name" value="UbiA"/>
    <property type="match status" value="1"/>
</dbReference>
<dbReference type="CDD" id="cd13956">
    <property type="entry name" value="PT_UbiA"/>
    <property type="match status" value="1"/>
</dbReference>
<evidence type="ECO:0000313" key="7">
    <source>
        <dbReference type="Proteomes" id="UP001524501"/>
    </source>
</evidence>
<feature type="transmembrane region" description="Helical" evidence="5">
    <location>
        <begin position="94"/>
        <end position="120"/>
    </location>
</feature>
<keyword evidence="3 5" id="KW-1133">Transmembrane helix</keyword>
<dbReference type="Gene3D" id="1.20.120.1780">
    <property type="entry name" value="UbiA prenyltransferase"/>
    <property type="match status" value="1"/>
</dbReference>
<protein>
    <submittedName>
        <fullName evidence="6">UbiA family prenyltransferase</fullName>
    </submittedName>
</protein>
<dbReference type="EMBL" id="JANFQF010000003">
    <property type="protein sequence ID" value="MCQ4118660.1"/>
    <property type="molecule type" value="Genomic_DNA"/>
</dbReference>
<accession>A0ABT1QC31</accession>
<reference evidence="6 7" key="1">
    <citation type="submission" date="2022-07" db="EMBL/GenBank/DDBJ databases">
        <title>Degradation activity of malathion, p-nitrophenol and potential low-temperature adaptation strategy of Rhodococcus sp. FXJ9.536.</title>
        <authorList>
            <person name="Huang J."/>
            <person name="Huang Y."/>
        </authorList>
    </citation>
    <scope>NUCLEOTIDE SEQUENCE [LARGE SCALE GENOMIC DNA]</scope>
    <source>
        <strain evidence="6 7">FXJ9.536</strain>
    </source>
</reference>